<protein>
    <submittedName>
        <fullName evidence="2">Uncharacterized protein</fullName>
    </submittedName>
</protein>
<feature type="compositionally biased region" description="Polar residues" evidence="1">
    <location>
        <begin position="85"/>
        <end position="100"/>
    </location>
</feature>
<feature type="region of interest" description="Disordered" evidence="1">
    <location>
        <begin position="78"/>
        <end position="100"/>
    </location>
</feature>
<keyword evidence="3" id="KW-1185">Reference proteome</keyword>
<dbReference type="EMBL" id="JFKC01000011">
    <property type="protein sequence ID" value="OSQ50528.1"/>
    <property type="molecule type" value="Genomic_DNA"/>
</dbReference>
<reference evidence="2 3" key="1">
    <citation type="submission" date="2014-03" db="EMBL/GenBank/DDBJ databases">
        <title>The draft genome sequence of Marivita geojedonensis KCTC 23882.</title>
        <authorList>
            <person name="Lai Q."/>
            <person name="Shao Z."/>
        </authorList>
    </citation>
    <scope>NUCLEOTIDE SEQUENCE [LARGE SCALE GENOMIC DNA]</scope>
    <source>
        <strain evidence="2 3">DPG-138</strain>
    </source>
</reference>
<comment type="caution">
    <text evidence="2">The sequence shown here is derived from an EMBL/GenBank/DDBJ whole genome shotgun (WGS) entry which is preliminary data.</text>
</comment>
<gene>
    <name evidence="2" type="ORF">MGEO_12045</name>
</gene>
<organism evidence="2 3">
    <name type="scientific">Marivita geojedonensis</name>
    <dbReference type="NCBI Taxonomy" id="1123756"/>
    <lineage>
        <taxon>Bacteria</taxon>
        <taxon>Pseudomonadati</taxon>
        <taxon>Pseudomonadota</taxon>
        <taxon>Alphaproteobacteria</taxon>
        <taxon>Rhodobacterales</taxon>
        <taxon>Roseobacteraceae</taxon>
        <taxon>Marivita</taxon>
    </lineage>
</organism>
<dbReference type="AlphaFoldDB" id="A0A1X4NJT7"/>
<evidence type="ECO:0000313" key="2">
    <source>
        <dbReference type="EMBL" id="OSQ50528.1"/>
    </source>
</evidence>
<accession>A0A1X4NJT7</accession>
<proteinExistence type="predicted"/>
<sequence>MGLGQAAHAVYSLDDLVELRGLVEAGDTQAILAYISANPQLVNGTDPLAEALREFVSSREGLLGGIFGASVPDLADVPDLPPGVSSETQFASGSLSQFGS</sequence>
<evidence type="ECO:0000313" key="3">
    <source>
        <dbReference type="Proteomes" id="UP000193926"/>
    </source>
</evidence>
<evidence type="ECO:0000256" key="1">
    <source>
        <dbReference type="SAM" id="MobiDB-lite"/>
    </source>
</evidence>
<dbReference type="Proteomes" id="UP000193926">
    <property type="component" value="Unassembled WGS sequence"/>
</dbReference>
<name>A0A1X4NJT7_9RHOB</name>